<dbReference type="AlphaFoldDB" id="A0A1F5ZRT8"/>
<evidence type="ECO:0000313" key="2">
    <source>
        <dbReference type="EMBL" id="OGG15190.1"/>
    </source>
</evidence>
<accession>A0A1F5ZRT8</accession>
<dbReference type="EMBL" id="MFJE01000005">
    <property type="protein sequence ID" value="OGG15190.1"/>
    <property type="molecule type" value="Genomic_DNA"/>
</dbReference>
<feature type="transmembrane region" description="Helical" evidence="1">
    <location>
        <begin position="20"/>
        <end position="37"/>
    </location>
</feature>
<gene>
    <name evidence="2" type="ORF">A2773_04875</name>
</gene>
<keyword evidence="1" id="KW-0472">Membrane</keyword>
<dbReference type="Proteomes" id="UP000177383">
    <property type="component" value="Unassembled WGS sequence"/>
</dbReference>
<dbReference type="STRING" id="1798375.A2773_04875"/>
<comment type="caution">
    <text evidence="2">The sequence shown here is derived from an EMBL/GenBank/DDBJ whole genome shotgun (WGS) entry which is preliminary data.</text>
</comment>
<name>A0A1F5ZRT8_9BACT</name>
<keyword evidence="1" id="KW-0812">Transmembrane</keyword>
<keyword evidence="1" id="KW-1133">Transmembrane helix</keyword>
<sequence length="300" mass="34590">MKEEKNMAKKKNSYEHYHFITWILVLAGIATFAYLFLKIVNFVIPKDGLVKPPDDIYQTEYSSDKSGYSISYPKDWMTDTSQTTPADIIKSPDGNMNVAVQQLVGDKRLLSRTGIIPVMKEIKDSYAIDKNYTLDTFEDKIWYGLPSLHAVGTFKDKDAVWDFEESAIFFGSEIYNLRANWKNDSDVAVIQSIISSFKLNGYDSRDEEEANEALASVLELSEVRNFQKDVFENNQSKFSISVESSPVDEPQLAQEPYYVIAVAEFFPDHRTTFNRYRVGKNNEKIYRYDAVNDSWDRLEL</sequence>
<protein>
    <submittedName>
        <fullName evidence="2">Uncharacterized protein</fullName>
    </submittedName>
</protein>
<evidence type="ECO:0000256" key="1">
    <source>
        <dbReference type="SAM" id="Phobius"/>
    </source>
</evidence>
<evidence type="ECO:0000313" key="3">
    <source>
        <dbReference type="Proteomes" id="UP000177383"/>
    </source>
</evidence>
<reference evidence="2 3" key="1">
    <citation type="journal article" date="2016" name="Nat. Commun.">
        <title>Thousands of microbial genomes shed light on interconnected biogeochemical processes in an aquifer system.</title>
        <authorList>
            <person name="Anantharaman K."/>
            <person name="Brown C.T."/>
            <person name="Hug L.A."/>
            <person name="Sharon I."/>
            <person name="Castelle C.J."/>
            <person name="Probst A.J."/>
            <person name="Thomas B.C."/>
            <person name="Singh A."/>
            <person name="Wilkins M.J."/>
            <person name="Karaoz U."/>
            <person name="Brodie E.L."/>
            <person name="Williams K.H."/>
            <person name="Hubbard S.S."/>
            <person name="Banfield J.F."/>
        </authorList>
    </citation>
    <scope>NUCLEOTIDE SEQUENCE [LARGE SCALE GENOMIC DNA]</scope>
</reference>
<proteinExistence type="predicted"/>
<organism evidence="2 3">
    <name type="scientific">Candidatus Gottesmanbacteria bacterium RIFCSPHIGHO2_01_FULL_39_10</name>
    <dbReference type="NCBI Taxonomy" id="1798375"/>
    <lineage>
        <taxon>Bacteria</taxon>
        <taxon>Candidatus Gottesmaniibacteriota</taxon>
    </lineage>
</organism>